<dbReference type="InterPro" id="IPR013307">
    <property type="entry name" value="Superantigen_bac"/>
</dbReference>
<dbReference type="EMBL" id="BK010661">
    <property type="protein sequence ID" value="DAC74008.1"/>
    <property type="molecule type" value="Genomic_DNA"/>
</dbReference>
<dbReference type="InterPro" id="IPR016091">
    <property type="entry name" value="SuperAg_toxin_C"/>
</dbReference>
<dbReference type="RefSeq" id="WP_087671298.1">
    <property type="nucleotide sequence ID" value="NZ_CP033337.1"/>
</dbReference>
<dbReference type="Gene3D" id="3.10.20.120">
    <property type="match status" value="1"/>
</dbReference>
<sequence length="224" mass="26197">MFIYTFKTEKLVESKNSNIDEIKHQLRYIYTITPSDYSNCNISYLTTHNFSVATPGYQSKCFYVDSEVDGGVTEKFRKGQKVNVFGLPYIFSPYNKNDIYGGITPSTDDGILRTNTIAGNFFIDGQQQKTLINPIKIDKDIVTIQEFDFKIRKFLMESKEIYLTKSPYIRGSLEIHSKNRKHEKINLYDAKPNSTRSDVFKKYKDNKTINMKDFSHFDIYLWTK</sequence>
<dbReference type="InterPro" id="IPR008992">
    <property type="entry name" value="Enterotoxin"/>
</dbReference>
<keyword evidence="4" id="KW-0843">Virulence</keyword>
<dbReference type="Gene3D" id="2.40.50.110">
    <property type="match status" value="1"/>
</dbReference>
<evidence type="ECO:0000256" key="1">
    <source>
        <dbReference type="ARBA" id="ARBA00008401"/>
    </source>
</evidence>
<dbReference type="PRINTS" id="PR01898">
    <property type="entry name" value="SAGSUPRFAMLY"/>
</dbReference>
<evidence type="ECO:0000256" key="2">
    <source>
        <dbReference type="ARBA" id="ARBA00022656"/>
    </source>
</evidence>
<organism evidence="7">
    <name type="scientific">Streptococcus pyogenes</name>
    <dbReference type="NCBI Taxonomy" id="1314"/>
    <lineage>
        <taxon>Bacteria</taxon>
        <taxon>Bacillati</taxon>
        <taxon>Bacillota</taxon>
        <taxon>Bacilli</taxon>
        <taxon>Lactobacillales</taxon>
        <taxon>Streptococcaceae</taxon>
        <taxon>Streptococcus</taxon>
    </lineage>
</organism>
<proteinExistence type="inferred from homology"/>
<feature type="domain" description="Staphylococcal/Streptococcal toxin beta-grasp" evidence="6">
    <location>
        <begin position="116"/>
        <end position="221"/>
    </location>
</feature>
<keyword evidence="2" id="KW-0800">Toxin</keyword>
<name>A0A3T1FZQ2_STRPY</name>
<dbReference type="SUPFAM" id="SSF54334">
    <property type="entry name" value="Superantigen toxins, C-terminal domain"/>
    <property type="match status" value="1"/>
</dbReference>
<dbReference type="InterPro" id="IPR006173">
    <property type="entry name" value="Staph_tox_OB"/>
</dbReference>
<dbReference type="InterPro" id="IPR006126">
    <property type="entry name" value="Staph/Strept_toxin_CS"/>
</dbReference>
<evidence type="ECO:0000313" key="10">
    <source>
        <dbReference type="Proteomes" id="UP000325300"/>
    </source>
</evidence>
<evidence type="ECO:0000313" key="9">
    <source>
        <dbReference type="EMBL" id="TYK96214.1"/>
    </source>
</evidence>
<dbReference type="AlphaFoldDB" id="A0A3T1FZQ2"/>
<dbReference type="GO" id="GO:0005576">
    <property type="term" value="C:extracellular region"/>
    <property type="evidence" value="ECO:0007669"/>
    <property type="project" value="InterPro"/>
</dbReference>
<reference evidence="9 10" key="2">
    <citation type="submission" date="2019-02" db="EMBL/GenBank/DDBJ databases">
        <title>Novel genomic isolates of S. pyogenes and S. dysgalactiae subsp. equisimilis associated to necrotising fasciitis (NSTI).</title>
        <authorList>
            <person name="Barrantes I."/>
        </authorList>
    </citation>
    <scope>NUCLEOTIDE SEQUENCE [LARGE SCALE GENOMIC DNA]</scope>
    <source>
        <strain evidence="9 10">SPY5003</strain>
    </source>
</reference>
<dbReference type="Pfam" id="PF02876">
    <property type="entry name" value="Stap_Strp_tox_C"/>
    <property type="match status" value="1"/>
</dbReference>
<comment type="similarity">
    <text evidence="1">Belongs to the staphylococcal/streptococcal toxin family.</text>
</comment>
<dbReference type="InterPro" id="IPR006123">
    <property type="entry name" value="Toxin_b-grasp_Staph/Strep"/>
</dbReference>
<dbReference type="PROSITE" id="PS00278">
    <property type="entry name" value="STAPH_STREP_TOXIN_2"/>
    <property type="match status" value="1"/>
</dbReference>
<protein>
    <submittedName>
        <fullName evidence="9">Exotoxin</fullName>
    </submittedName>
    <submittedName>
        <fullName evidence="7">Superantigen SPER.1</fullName>
    </submittedName>
    <submittedName>
        <fullName evidence="8">Superantigen SPER.4</fullName>
    </submittedName>
</protein>
<dbReference type="Pfam" id="PF01123">
    <property type="entry name" value="Stap_Strp_toxin"/>
    <property type="match status" value="1"/>
</dbReference>
<dbReference type="Proteomes" id="UP000325300">
    <property type="component" value="Unassembled WGS sequence"/>
</dbReference>
<feature type="domain" description="Staphylococcal/Streptococcal toxin OB-fold" evidence="5">
    <location>
        <begin position="26"/>
        <end position="104"/>
    </location>
</feature>
<evidence type="ECO:0000256" key="4">
    <source>
        <dbReference type="ARBA" id="ARBA00023026"/>
    </source>
</evidence>
<evidence type="ECO:0000259" key="6">
    <source>
        <dbReference type="Pfam" id="PF02876"/>
    </source>
</evidence>
<gene>
    <name evidence="7" type="primary">speR</name>
    <name evidence="9" type="ORF">E0F67_01650</name>
</gene>
<dbReference type="EMBL" id="BK010664">
    <property type="protein sequence ID" value="DAC74011.1"/>
    <property type="molecule type" value="Genomic_DNA"/>
</dbReference>
<reference evidence="7" key="1">
    <citation type="journal article" date="2019" name="J. Infect.">
        <title>Identification of two new core chromosome-encoded superantigens in Streptococcus pyogenes; speQ and speR.</title>
        <authorList>
            <person name="Reglinski M."/>
            <person name="Sriskandan S."/>
            <person name="Turner C.E."/>
        </authorList>
    </citation>
    <scope>NUCLEOTIDE SEQUENCE</scope>
    <source>
        <strain evidence="7">GASAR0061</strain>
        <strain evidence="8">GASEMM1880</strain>
    </source>
</reference>
<keyword evidence="3" id="KW-0732">Signal</keyword>
<dbReference type="SUPFAM" id="SSF50203">
    <property type="entry name" value="Bacterial enterotoxins"/>
    <property type="match status" value="1"/>
</dbReference>
<evidence type="ECO:0000256" key="3">
    <source>
        <dbReference type="ARBA" id="ARBA00022729"/>
    </source>
</evidence>
<evidence type="ECO:0000313" key="8">
    <source>
        <dbReference type="EMBL" id="DAC74011.1"/>
    </source>
</evidence>
<evidence type="ECO:0000313" key="7">
    <source>
        <dbReference type="EMBL" id="DAC74008.1"/>
    </source>
</evidence>
<evidence type="ECO:0000259" key="5">
    <source>
        <dbReference type="Pfam" id="PF01123"/>
    </source>
</evidence>
<accession>A0A3T1FZQ2</accession>
<dbReference type="GO" id="GO:0090729">
    <property type="term" value="F:toxin activity"/>
    <property type="evidence" value="ECO:0007669"/>
    <property type="project" value="UniProtKB-KW"/>
</dbReference>
<dbReference type="EMBL" id="SJLI01000001">
    <property type="protein sequence ID" value="TYK96214.1"/>
    <property type="molecule type" value="Genomic_DNA"/>
</dbReference>